<keyword evidence="1" id="KW-0812">Transmembrane</keyword>
<gene>
    <name evidence="2" type="primary">ORF160123</name>
</gene>
<dbReference type="EMBL" id="HACG01040700">
    <property type="protein sequence ID" value="CEK87565.1"/>
    <property type="molecule type" value="Transcribed_RNA"/>
</dbReference>
<protein>
    <submittedName>
        <fullName evidence="2">Uncharacterized protein</fullName>
    </submittedName>
</protein>
<dbReference type="AlphaFoldDB" id="A0A0B7B638"/>
<proteinExistence type="predicted"/>
<reference evidence="2" key="1">
    <citation type="submission" date="2014-12" db="EMBL/GenBank/DDBJ databases">
        <title>Insight into the proteome of Arion vulgaris.</title>
        <authorList>
            <person name="Aradska J."/>
            <person name="Bulat T."/>
            <person name="Smidak R."/>
            <person name="Sarate P."/>
            <person name="Gangsoo J."/>
            <person name="Sialana F."/>
            <person name="Bilban M."/>
            <person name="Lubec G."/>
        </authorList>
    </citation>
    <scope>NUCLEOTIDE SEQUENCE</scope>
    <source>
        <tissue evidence="2">Skin</tissue>
    </source>
</reference>
<name>A0A0B7B638_9EUPU</name>
<accession>A0A0B7B638</accession>
<sequence length="84" mass="9987">MDYVFYVRTCFRTMRYIENTALVLYLSLTNVNGLIYFQVFLWYPIRTGFIGGKHPTPTEKYPGTTHLRRNHINYYANTALQLEV</sequence>
<keyword evidence="1" id="KW-0472">Membrane</keyword>
<feature type="transmembrane region" description="Helical" evidence="1">
    <location>
        <begin position="22"/>
        <end position="43"/>
    </location>
</feature>
<keyword evidence="1" id="KW-1133">Transmembrane helix</keyword>
<evidence type="ECO:0000313" key="2">
    <source>
        <dbReference type="EMBL" id="CEK87565.1"/>
    </source>
</evidence>
<evidence type="ECO:0000256" key="1">
    <source>
        <dbReference type="SAM" id="Phobius"/>
    </source>
</evidence>
<organism evidence="2">
    <name type="scientific">Arion vulgaris</name>
    <dbReference type="NCBI Taxonomy" id="1028688"/>
    <lineage>
        <taxon>Eukaryota</taxon>
        <taxon>Metazoa</taxon>
        <taxon>Spiralia</taxon>
        <taxon>Lophotrochozoa</taxon>
        <taxon>Mollusca</taxon>
        <taxon>Gastropoda</taxon>
        <taxon>Heterobranchia</taxon>
        <taxon>Euthyneura</taxon>
        <taxon>Panpulmonata</taxon>
        <taxon>Eupulmonata</taxon>
        <taxon>Stylommatophora</taxon>
        <taxon>Helicina</taxon>
        <taxon>Arionoidea</taxon>
        <taxon>Arionidae</taxon>
        <taxon>Arion</taxon>
    </lineage>
</organism>